<dbReference type="EMBL" id="LYCR01000072">
    <property type="protein sequence ID" value="OGM43349.1"/>
    <property type="molecule type" value="Genomic_DNA"/>
</dbReference>
<reference evidence="2 3" key="1">
    <citation type="journal article" date="2016" name="Genome Biol. Evol.">
        <title>Draft genome sequence of an aflatoxigenic Aspergillus species, A. bombycis.</title>
        <authorList>
            <person name="Moore G.G."/>
            <person name="Mack B.M."/>
            <person name="Beltz S.B."/>
            <person name="Gilbert M.K."/>
        </authorList>
    </citation>
    <scope>NUCLEOTIDE SEQUENCE [LARGE SCALE GENOMIC DNA]</scope>
    <source>
        <strain evidence="3">NRRL 26010</strain>
    </source>
</reference>
<dbReference type="InterPro" id="IPR046670">
    <property type="entry name" value="DUF6540"/>
</dbReference>
<evidence type="ECO:0000313" key="3">
    <source>
        <dbReference type="Proteomes" id="UP000179179"/>
    </source>
</evidence>
<dbReference type="Pfam" id="PF20174">
    <property type="entry name" value="DUF6540"/>
    <property type="match status" value="1"/>
</dbReference>
<name>A0A1F7ZVR8_9EURO</name>
<dbReference type="Proteomes" id="UP000179179">
    <property type="component" value="Unassembled WGS sequence"/>
</dbReference>
<comment type="caution">
    <text evidence="2">The sequence shown here is derived from an EMBL/GenBank/DDBJ whole genome shotgun (WGS) entry which is preliminary data.</text>
</comment>
<dbReference type="AlphaFoldDB" id="A0A1F7ZVR8"/>
<dbReference type="GeneID" id="34452083"/>
<gene>
    <name evidence="2" type="ORF">ABOM_008693</name>
</gene>
<dbReference type="RefSeq" id="XP_022387066.1">
    <property type="nucleotide sequence ID" value="XM_022535822.1"/>
</dbReference>
<evidence type="ECO:0000313" key="2">
    <source>
        <dbReference type="EMBL" id="OGM43349.1"/>
    </source>
</evidence>
<sequence>MSVETVTYNVYRVAFSQRRGPDHEGIALVPAQNESQGAGRSYHVTGDVGVGMDYNSRPAYRFSDSKSYKSSTLQFQLPKAQLSRFEEISRKHPPPHDPRVLTEASPDPPARNCSNWVDDVLAEAKTLA</sequence>
<feature type="compositionally biased region" description="Basic and acidic residues" evidence="1">
    <location>
        <begin position="86"/>
        <end position="100"/>
    </location>
</feature>
<evidence type="ECO:0000256" key="1">
    <source>
        <dbReference type="SAM" id="MobiDB-lite"/>
    </source>
</evidence>
<keyword evidence="3" id="KW-1185">Reference proteome</keyword>
<accession>A0A1F7ZVR8</accession>
<organism evidence="2 3">
    <name type="scientific">Aspergillus bombycis</name>
    <dbReference type="NCBI Taxonomy" id="109264"/>
    <lineage>
        <taxon>Eukaryota</taxon>
        <taxon>Fungi</taxon>
        <taxon>Dikarya</taxon>
        <taxon>Ascomycota</taxon>
        <taxon>Pezizomycotina</taxon>
        <taxon>Eurotiomycetes</taxon>
        <taxon>Eurotiomycetidae</taxon>
        <taxon>Eurotiales</taxon>
        <taxon>Aspergillaceae</taxon>
        <taxon>Aspergillus</taxon>
    </lineage>
</organism>
<dbReference type="OrthoDB" id="4232264at2759"/>
<feature type="region of interest" description="Disordered" evidence="1">
    <location>
        <begin position="86"/>
        <end position="114"/>
    </location>
</feature>
<dbReference type="STRING" id="109264.A0A1F7ZVR8"/>
<protein>
    <submittedName>
        <fullName evidence="2">Uncharacterized protein</fullName>
    </submittedName>
</protein>
<proteinExistence type="predicted"/>